<dbReference type="GeneID" id="99684549"/>
<comment type="caution">
    <text evidence="2">The sequence shown here is derived from an EMBL/GenBank/DDBJ whole genome shotgun (WGS) entry which is preliminary data.</text>
</comment>
<dbReference type="Proteomes" id="UP000295106">
    <property type="component" value="Unassembled WGS sequence"/>
</dbReference>
<dbReference type="RefSeq" id="WP_242478634.1">
    <property type="nucleotide sequence ID" value="NZ_CP181386.1"/>
</dbReference>
<feature type="chain" id="PRO_5020198910" description="DUF11 domain-containing protein" evidence="1">
    <location>
        <begin position="26"/>
        <end position="468"/>
    </location>
</feature>
<keyword evidence="1" id="KW-0732">Signal</keyword>
<gene>
    <name evidence="2" type="ORF">EV684_105185</name>
</gene>
<feature type="signal peptide" evidence="1">
    <location>
        <begin position="1"/>
        <end position="25"/>
    </location>
</feature>
<proteinExistence type="predicted"/>
<dbReference type="AlphaFoldDB" id="A0A4R2M6W2"/>
<evidence type="ECO:0008006" key="4">
    <source>
        <dbReference type="Google" id="ProtNLM"/>
    </source>
</evidence>
<sequence length="468" mass="47240">MCRSVGKIAASAAKGLILAATLALVACGGGRSSSESREMADISLTQTVQASTGAGESVTFTVVVANTAQVASVPVTLAWSVADVDVGEPTVSCTSASSAVCPTTVGASTTIDTLPAQRQLVFKYTVTLPSATRGDVVATAVATTAEEADASDNTASATTVAVDARNDSYEVYAADGKAYEMTVDFDAGTYTMSGEGVSDTRSFAADSAGGYIVGSGPERLRATDGVIVGVHSFGGTATPYIAANSFLTSTTGAAGNYNLMFRRVASDGSGATTHPATATLSSGALKVCESETEVLNASACGSGNARLYTVTIADGVFTATSSTSGVPSMSFRIAEVGDSEVLLSIGTSASSDGRLQWLGGLKEERIGLFAGSFAGPGMLSSDVDWVALTLDAAALTYGVVSDALTDQGVLQSANNQQPTSFFYTTLTTQYSGSPVWVMQNYPLVIVGGAPAAADGVTNLSGLLQIALP</sequence>
<organism evidence="2 3">
    <name type="scientific">Rubrivivax gelatinosus</name>
    <name type="common">Rhodocyclus gelatinosus</name>
    <name type="synonym">Rhodopseudomonas gelatinosa</name>
    <dbReference type="NCBI Taxonomy" id="28068"/>
    <lineage>
        <taxon>Bacteria</taxon>
        <taxon>Pseudomonadati</taxon>
        <taxon>Pseudomonadota</taxon>
        <taxon>Betaproteobacteria</taxon>
        <taxon>Burkholderiales</taxon>
        <taxon>Sphaerotilaceae</taxon>
        <taxon>Rubrivivax</taxon>
    </lineage>
</organism>
<evidence type="ECO:0000313" key="3">
    <source>
        <dbReference type="Proteomes" id="UP000295106"/>
    </source>
</evidence>
<protein>
    <recommendedName>
        <fullName evidence="4">DUF11 domain-containing protein</fullName>
    </recommendedName>
</protein>
<dbReference type="Gene3D" id="2.60.40.10">
    <property type="entry name" value="Immunoglobulins"/>
    <property type="match status" value="1"/>
</dbReference>
<accession>A0A4R2M6W2</accession>
<reference evidence="2 3" key="1">
    <citation type="submission" date="2019-03" db="EMBL/GenBank/DDBJ databases">
        <title>Genomic Encyclopedia of Type Strains, Phase IV (KMG-IV): sequencing the most valuable type-strain genomes for metagenomic binning, comparative biology and taxonomic classification.</title>
        <authorList>
            <person name="Goeker M."/>
        </authorList>
    </citation>
    <scope>NUCLEOTIDE SEQUENCE [LARGE SCALE GENOMIC DNA]</scope>
    <source>
        <strain evidence="2 3">DSM 1709</strain>
    </source>
</reference>
<dbReference type="PROSITE" id="PS51257">
    <property type="entry name" value="PROKAR_LIPOPROTEIN"/>
    <property type="match status" value="1"/>
</dbReference>
<dbReference type="EMBL" id="SLXD01000005">
    <property type="protein sequence ID" value="TCP03019.1"/>
    <property type="molecule type" value="Genomic_DNA"/>
</dbReference>
<name>A0A4R2M6W2_RUBGE</name>
<evidence type="ECO:0000256" key="1">
    <source>
        <dbReference type="SAM" id="SignalP"/>
    </source>
</evidence>
<dbReference type="InterPro" id="IPR013783">
    <property type="entry name" value="Ig-like_fold"/>
</dbReference>
<evidence type="ECO:0000313" key="2">
    <source>
        <dbReference type="EMBL" id="TCP03019.1"/>
    </source>
</evidence>